<keyword evidence="3" id="KW-1185">Reference proteome</keyword>
<dbReference type="PANTHER" id="PTHR48207">
    <property type="entry name" value="SUCCINATE--HYDROXYMETHYLGLUTARATE COA-TRANSFERASE"/>
    <property type="match status" value="1"/>
</dbReference>
<dbReference type="InterPro" id="IPR003673">
    <property type="entry name" value="CoA-Trfase_fam_III"/>
</dbReference>
<name>A0A934Q2T3_9BURK</name>
<dbReference type="GO" id="GO:0008410">
    <property type="term" value="F:CoA-transferase activity"/>
    <property type="evidence" value="ECO:0007669"/>
    <property type="project" value="TreeGrafter"/>
</dbReference>
<dbReference type="InterPro" id="IPR044855">
    <property type="entry name" value="CoA-Trfase_III_dom3_sf"/>
</dbReference>
<dbReference type="SUPFAM" id="SSF89796">
    <property type="entry name" value="CoA-transferase family III (CaiB/BaiF)"/>
    <property type="match status" value="1"/>
</dbReference>
<dbReference type="Gene3D" id="3.30.1540.10">
    <property type="entry name" value="formyl-coa transferase, domain 3"/>
    <property type="match status" value="1"/>
</dbReference>
<gene>
    <name evidence="2" type="ORF">I8E28_14310</name>
</gene>
<dbReference type="EMBL" id="JAEDAO010000001">
    <property type="protein sequence ID" value="MBK0393768.1"/>
    <property type="molecule type" value="Genomic_DNA"/>
</dbReference>
<protein>
    <submittedName>
        <fullName evidence="2">CoA transferase</fullName>
    </submittedName>
</protein>
<dbReference type="InterPro" id="IPR023606">
    <property type="entry name" value="CoA-Trfase_III_dom_1_sf"/>
</dbReference>
<dbReference type="Proteomes" id="UP000617041">
    <property type="component" value="Unassembled WGS sequence"/>
</dbReference>
<comment type="caution">
    <text evidence="2">The sequence shown here is derived from an EMBL/GenBank/DDBJ whole genome shotgun (WGS) entry which is preliminary data.</text>
</comment>
<dbReference type="Gene3D" id="3.40.50.10540">
    <property type="entry name" value="Crotonobetainyl-coa:carnitine coa-transferase, domain 1"/>
    <property type="match status" value="1"/>
</dbReference>
<keyword evidence="1 2" id="KW-0808">Transferase</keyword>
<dbReference type="PANTHER" id="PTHR48207:SF4">
    <property type="entry name" value="BLL6097 PROTEIN"/>
    <property type="match status" value="1"/>
</dbReference>
<accession>A0A934Q2T3</accession>
<dbReference type="Pfam" id="PF02515">
    <property type="entry name" value="CoA_transf_3"/>
    <property type="match status" value="1"/>
</dbReference>
<dbReference type="AlphaFoldDB" id="A0A934Q2T3"/>
<evidence type="ECO:0000313" key="3">
    <source>
        <dbReference type="Proteomes" id="UP000617041"/>
    </source>
</evidence>
<evidence type="ECO:0000313" key="2">
    <source>
        <dbReference type="EMBL" id="MBK0393768.1"/>
    </source>
</evidence>
<sequence length="402" mass="42331">MQSSPSQARRPAAPLAGVRVIDLGQYIAGPGAAMALAELGATVTKVEPLGGDQARHIGRYGESMIRAYNRGKRSIALDLKSDAGRDVALRLMGESDVVIQNLRPGAVDKLGLGPAAVRERFPRVIYLSITGFPRGGPSHGRPGYDIAAQAESGLMAVTGERDGLPQKVGVPIVDAAAAQLGAQAVLAALFGRERSGVGETLEVSLLETALNLQAATWCEYLAGGPEPTRMGHGQPHNAPAAELVATRDGHVVLSAYAQEHWQRFCRVVGRDELVDDPRFATNELRVRHRADLRQVLQECLSGFTSQECVDRLGGQQIVVGAVRPYRDVLASPDVTGGELLVQARGPDGESYRALGLPYRLGDAPRPEPAAAPGIGADGTLVLSEAGYAATDIAALRQAGVVL</sequence>
<proteinExistence type="predicted"/>
<organism evidence="2 3">
    <name type="scientific">Ramlibacter algicola</name>
    <dbReference type="NCBI Taxonomy" id="2795217"/>
    <lineage>
        <taxon>Bacteria</taxon>
        <taxon>Pseudomonadati</taxon>
        <taxon>Pseudomonadota</taxon>
        <taxon>Betaproteobacteria</taxon>
        <taxon>Burkholderiales</taxon>
        <taxon>Comamonadaceae</taxon>
        <taxon>Ramlibacter</taxon>
    </lineage>
</organism>
<dbReference type="InterPro" id="IPR050483">
    <property type="entry name" value="CoA-transferase_III_domain"/>
</dbReference>
<evidence type="ECO:0000256" key="1">
    <source>
        <dbReference type="ARBA" id="ARBA00022679"/>
    </source>
</evidence>
<dbReference type="RefSeq" id="WP_200788715.1">
    <property type="nucleotide sequence ID" value="NZ_JAEDAO010000001.1"/>
</dbReference>
<reference evidence="2" key="1">
    <citation type="submission" date="2020-12" db="EMBL/GenBank/DDBJ databases">
        <title>Ramlibacter sp. nov., isolated from a freshwater alga, Cryptomonas.</title>
        <authorList>
            <person name="Kim H.M."/>
            <person name="Jeon C.O."/>
        </authorList>
    </citation>
    <scope>NUCLEOTIDE SEQUENCE</scope>
    <source>
        <strain evidence="2">CrO1</strain>
    </source>
</reference>